<dbReference type="Pfam" id="PF00444">
    <property type="entry name" value="Ribosomal_L36"/>
    <property type="match status" value="1"/>
</dbReference>
<comment type="subcellular location">
    <subcellularLocation>
        <location evidence="1">Mitochondrion</location>
    </subcellularLocation>
</comment>
<evidence type="ECO:0000313" key="8">
    <source>
        <dbReference type="EMBL" id="RMZ95605.1"/>
    </source>
</evidence>
<dbReference type="AlphaFoldDB" id="A0A3M7P940"/>
<comment type="similarity">
    <text evidence="2 7">Belongs to the bacterial ribosomal protein bL36 family.</text>
</comment>
<protein>
    <recommendedName>
        <fullName evidence="7">Ribosomal protein</fullName>
    </recommendedName>
</protein>
<feature type="non-terminal residue" evidence="8">
    <location>
        <position position="1"/>
    </location>
</feature>
<dbReference type="NCBIfam" id="TIGR01022">
    <property type="entry name" value="rpmJ_bact"/>
    <property type="match status" value="1"/>
</dbReference>
<dbReference type="PANTHER" id="PTHR46909:SF1">
    <property type="entry name" value="LARGE RIBOSOMAL SUBUNIT PROTEIN BL36M"/>
    <property type="match status" value="1"/>
</dbReference>
<proteinExistence type="inferred from homology"/>
<dbReference type="SUPFAM" id="SSF57840">
    <property type="entry name" value="Ribosomal protein L36"/>
    <property type="match status" value="1"/>
</dbReference>
<keyword evidence="3" id="KW-0809">Transit peptide</keyword>
<dbReference type="OrthoDB" id="10265903at2759"/>
<keyword evidence="4 7" id="KW-0689">Ribosomal protein</keyword>
<dbReference type="GO" id="GO:0005762">
    <property type="term" value="C:mitochondrial large ribosomal subunit"/>
    <property type="evidence" value="ECO:0007669"/>
    <property type="project" value="TreeGrafter"/>
</dbReference>
<evidence type="ECO:0000256" key="7">
    <source>
        <dbReference type="RuleBase" id="RU000570"/>
    </source>
</evidence>
<evidence type="ECO:0000256" key="5">
    <source>
        <dbReference type="ARBA" id="ARBA00023128"/>
    </source>
</evidence>
<comment type="caution">
    <text evidence="8">The sequence shown here is derived from an EMBL/GenBank/DDBJ whole genome shotgun (WGS) entry which is preliminary data.</text>
</comment>
<keyword evidence="9" id="KW-1185">Reference proteome</keyword>
<organism evidence="8 9">
    <name type="scientific">Brachionus plicatilis</name>
    <name type="common">Marine rotifer</name>
    <name type="synonym">Brachionus muelleri</name>
    <dbReference type="NCBI Taxonomy" id="10195"/>
    <lineage>
        <taxon>Eukaryota</taxon>
        <taxon>Metazoa</taxon>
        <taxon>Spiralia</taxon>
        <taxon>Gnathifera</taxon>
        <taxon>Rotifera</taxon>
        <taxon>Eurotatoria</taxon>
        <taxon>Monogononta</taxon>
        <taxon>Pseudotrocha</taxon>
        <taxon>Ploima</taxon>
        <taxon>Brachionidae</taxon>
        <taxon>Brachionus</taxon>
    </lineage>
</organism>
<dbReference type="STRING" id="10195.A0A3M7P940"/>
<keyword evidence="5" id="KW-0496">Mitochondrion</keyword>
<name>A0A3M7P940_BRAPC</name>
<gene>
    <name evidence="8" type="ORF">BpHYR1_011734</name>
</gene>
<dbReference type="InterPro" id="IPR000473">
    <property type="entry name" value="Ribosomal_bL36"/>
</dbReference>
<accession>A0A3M7P940</accession>
<evidence type="ECO:0000256" key="2">
    <source>
        <dbReference type="ARBA" id="ARBA00007645"/>
    </source>
</evidence>
<evidence type="ECO:0000313" key="9">
    <source>
        <dbReference type="Proteomes" id="UP000276133"/>
    </source>
</evidence>
<dbReference type="GO" id="GO:0003735">
    <property type="term" value="F:structural constituent of ribosome"/>
    <property type="evidence" value="ECO:0007669"/>
    <property type="project" value="InterPro"/>
</dbReference>
<evidence type="ECO:0000256" key="3">
    <source>
        <dbReference type="ARBA" id="ARBA00022946"/>
    </source>
</evidence>
<evidence type="ECO:0000256" key="6">
    <source>
        <dbReference type="ARBA" id="ARBA00023274"/>
    </source>
</evidence>
<evidence type="ECO:0000256" key="4">
    <source>
        <dbReference type="ARBA" id="ARBA00022980"/>
    </source>
</evidence>
<evidence type="ECO:0000256" key="1">
    <source>
        <dbReference type="ARBA" id="ARBA00004173"/>
    </source>
</evidence>
<keyword evidence="6 7" id="KW-0687">Ribonucleoprotein</keyword>
<sequence>VQVLSTLRCFSSLNANKGLMDKLVVGKPELLVNYEQHREYKVKTRLRKRCKSCFFVWRNGRLYVECKEHPRHKQHHVDSLLKGYENIPHGYHIPNVK</sequence>
<dbReference type="EMBL" id="REGN01012364">
    <property type="protein sequence ID" value="RMZ95605.1"/>
    <property type="molecule type" value="Genomic_DNA"/>
</dbReference>
<dbReference type="InterPro" id="IPR052143">
    <property type="entry name" value="Mitoribosomal_bL36m"/>
</dbReference>
<dbReference type="GO" id="GO:0006412">
    <property type="term" value="P:translation"/>
    <property type="evidence" value="ECO:0007669"/>
    <property type="project" value="InterPro"/>
</dbReference>
<reference evidence="8 9" key="1">
    <citation type="journal article" date="2018" name="Sci. Rep.">
        <title>Genomic signatures of local adaptation to the degree of environmental predictability in rotifers.</title>
        <authorList>
            <person name="Franch-Gras L."/>
            <person name="Hahn C."/>
            <person name="Garcia-Roger E.M."/>
            <person name="Carmona M.J."/>
            <person name="Serra M."/>
            <person name="Gomez A."/>
        </authorList>
    </citation>
    <scope>NUCLEOTIDE SEQUENCE [LARGE SCALE GENOMIC DNA]</scope>
    <source>
        <strain evidence="8">HYR1</strain>
    </source>
</reference>
<dbReference type="PANTHER" id="PTHR46909">
    <property type="entry name" value="39S RIBOSOMAL PROTEIN L36, MITOCHONDRIAL"/>
    <property type="match status" value="1"/>
</dbReference>
<dbReference type="Proteomes" id="UP000276133">
    <property type="component" value="Unassembled WGS sequence"/>
</dbReference>
<dbReference type="InterPro" id="IPR035977">
    <property type="entry name" value="Ribosomal_bL36_sp"/>
</dbReference>